<dbReference type="InterPro" id="IPR027268">
    <property type="entry name" value="Peptidase_M4/M1_CTD_sf"/>
</dbReference>
<evidence type="ECO:0000259" key="2">
    <source>
        <dbReference type="Pfam" id="PF05299"/>
    </source>
</evidence>
<sequence>MNCRLPIAAALFAALCIANVSSAGEIPVPKNQDYPAGTLKIAVDATDLKHRIFSVHETIPARPGALTLLYPQWIPGTHAPIGPIDALAGLVMTANGKRLDWVRDTLNVYAFHVTVPPGAHSIDAAFQFLSPLDKSQGRIVMTPEMLDLQWNTVSLYPAGYYADRIRAQASVTYPPGWQSATALNVASIAGNTVVYAPIDYDDLVDSPVYAGTYFKRIDLDPGASAAVHLNIFADDPQYLNVPADQIEAYKNLVQQMYRLYGARHYDHYDFLLALSDKLSRIGREHHRSSELGASADYFEHKSAHIPQYELLPHELNHSWNGKYRRGADQDTANLNEPLQDGSLWVYEGQTRLMGYVMTARAGLWTPEQARDMIASVAATFDTGRPGLASWRTVRDTTNDPAMRASATYISYQATYDYYGAGMMIWLDVDGQLRALSHDTRSLDDFCKIFFGMQNGSFAVNPYSFEDVVNTLNAIAPFDWASYLRARLDGHGPLTGGIQSHGWKLVYTDEPSADMNESNHATDLTYSIGAVIGSDGDVEDVVWNKPAFVAGLAPGMKVIAINGKTFSGDALKAAVIAAKRDKTMAIELLAENLGENLALHINYHDGLRYPHLVRGEGRDTLSELLAPRP</sequence>
<evidence type="ECO:0000259" key="3">
    <source>
        <dbReference type="Pfam" id="PF17899"/>
    </source>
</evidence>
<proteinExistence type="predicted"/>
<feature type="signal peptide" evidence="1">
    <location>
        <begin position="1"/>
        <end position="23"/>
    </location>
</feature>
<reference evidence="4 5" key="1">
    <citation type="submission" date="2018-07" db="EMBL/GenBank/DDBJ databases">
        <title>Dyella monticola sp. nov. and Dyella psychrodurans sp. nov. isolated from monsoon evergreen broad-leaved forest soil of Dinghu Mountain, China.</title>
        <authorList>
            <person name="Gao Z."/>
            <person name="Qiu L."/>
        </authorList>
    </citation>
    <scope>NUCLEOTIDE SEQUENCE [LARGE SCALE GENOMIC DNA]</scope>
    <source>
        <strain evidence="4 5">4G-K06</strain>
    </source>
</reference>
<keyword evidence="1" id="KW-0732">Signal</keyword>
<dbReference type="Gene3D" id="1.10.390.10">
    <property type="entry name" value="Neutral Protease Domain 2"/>
    <property type="match status" value="1"/>
</dbReference>
<feature type="domain" description="Peptidase M61 N-terminal" evidence="3">
    <location>
        <begin position="41"/>
        <end position="211"/>
    </location>
</feature>
<dbReference type="PIRSF" id="PIRSF016493">
    <property type="entry name" value="Glycyl_aminpptds"/>
    <property type="match status" value="1"/>
</dbReference>
<dbReference type="OrthoDB" id="9778516at2"/>
<evidence type="ECO:0000313" key="4">
    <source>
        <dbReference type="EMBL" id="RDS82836.1"/>
    </source>
</evidence>
<dbReference type="AlphaFoldDB" id="A0A370X3B8"/>
<dbReference type="Pfam" id="PF05299">
    <property type="entry name" value="Peptidase_M61"/>
    <property type="match status" value="1"/>
</dbReference>
<name>A0A370X3B8_9GAMM</name>
<dbReference type="Proteomes" id="UP000254258">
    <property type="component" value="Unassembled WGS sequence"/>
</dbReference>
<dbReference type="InterPro" id="IPR024191">
    <property type="entry name" value="Peptidase_M61"/>
</dbReference>
<dbReference type="RefSeq" id="WP_115494749.1">
    <property type="nucleotide sequence ID" value="NZ_QRBE01000003.1"/>
</dbReference>
<gene>
    <name evidence="4" type="ORF">DWU98_06745</name>
</gene>
<accession>A0A370X3B8</accession>
<dbReference type="InterPro" id="IPR036034">
    <property type="entry name" value="PDZ_sf"/>
</dbReference>
<keyword evidence="5" id="KW-1185">Reference proteome</keyword>
<feature type="domain" description="Peptidase M61 catalytic" evidence="2">
    <location>
        <begin position="309"/>
        <end position="424"/>
    </location>
</feature>
<protein>
    <submittedName>
        <fullName evidence="4">M61 family peptidase</fullName>
    </submittedName>
</protein>
<feature type="chain" id="PRO_5016704249" evidence="1">
    <location>
        <begin position="24"/>
        <end position="628"/>
    </location>
</feature>
<dbReference type="Gene3D" id="2.60.40.3650">
    <property type="match status" value="1"/>
</dbReference>
<dbReference type="InterPro" id="IPR040756">
    <property type="entry name" value="Peptidase_M61_N"/>
</dbReference>
<dbReference type="InterPro" id="IPR007963">
    <property type="entry name" value="Peptidase_M61_catalytic"/>
</dbReference>
<evidence type="ECO:0000256" key="1">
    <source>
        <dbReference type="SAM" id="SignalP"/>
    </source>
</evidence>
<evidence type="ECO:0000313" key="5">
    <source>
        <dbReference type="Proteomes" id="UP000254258"/>
    </source>
</evidence>
<dbReference type="SUPFAM" id="SSF50156">
    <property type="entry name" value="PDZ domain-like"/>
    <property type="match status" value="1"/>
</dbReference>
<dbReference type="EMBL" id="QRBE01000003">
    <property type="protein sequence ID" value="RDS82836.1"/>
    <property type="molecule type" value="Genomic_DNA"/>
</dbReference>
<comment type="caution">
    <text evidence="4">The sequence shown here is derived from an EMBL/GenBank/DDBJ whole genome shotgun (WGS) entry which is preliminary data.</text>
</comment>
<dbReference type="Pfam" id="PF17899">
    <property type="entry name" value="Peptidase_M61_N"/>
    <property type="match status" value="1"/>
</dbReference>
<organism evidence="4 5">
    <name type="scientific">Dyella monticola</name>
    <dbReference type="NCBI Taxonomy" id="1927958"/>
    <lineage>
        <taxon>Bacteria</taxon>
        <taxon>Pseudomonadati</taxon>
        <taxon>Pseudomonadota</taxon>
        <taxon>Gammaproteobacteria</taxon>
        <taxon>Lysobacterales</taxon>
        <taxon>Rhodanobacteraceae</taxon>
        <taxon>Dyella</taxon>
    </lineage>
</organism>